<proteinExistence type="predicted"/>
<dbReference type="Proteomes" id="UP000789920">
    <property type="component" value="Unassembled WGS sequence"/>
</dbReference>
<gene>
    <name evidence="1" type="ORF">RPERSI_LOCUS6953</name>
</gene>
<keyword evidence="2" id="KW-1185">Reference proteome</keyword>
<protein>
    <submittedName>
        <fullName evidence="1">8094_t:CDS:1</fullName>
    </submittedName>
</protein>
<reference evidence="1" key="1">
    <citation type="submission" date="2021-06" db="EMBL/GenBank/DDBJ databases">
        <authorList>
            <person name="Kallberg Y."/>
            <person name="Tangrot J."/>
            <person name="Rosling A."/>
        </authorList>
    </citation>
    <scope>NUCLEOTIDE SEQUENCE</scope>
    <source>
        <strain evidence="1">MA461A</strain>
    </source>
</reference>
<comment type="caution">
    <text evidence="1">The sequence shown here is derived from an EMBL/GenBank/DDBJ whole genome shotgun (WGS) entry which is preliminary data.</text>
</comment>
<dbReference type="EMBL" id="CAJVQC010011420">
    <property type="protein sequence ID" value="CAG8627169.1"/>
    <property type="molecule type" value="Genomic_DNA"/>
</dbReference>
<evidence type="ECO:0000313" key="1">
    <source>
        <dbReference type="EMBL" id="CAG8627169.1"/>
    </source>
</evidence>
<name>A0ACA9N9I8_9GLOM</name>
<organism evidence="1 2">
    <name type="scientific">Racocetra persica</name>
    <dbReference type="NCBI Taxonomy" id="160502"/>
    <lineage>
        <taxon>Eukaryota</taxon>
        <taxon>Fungi</taxon>
        <taxon>Fungi incertae sedis</taxon>
        <taxon>Mucoromycota</taxon>
        <taxon>Glomeromycotina</taxon>
        <taxon>Glomeromycetes</taxon>
        <taxon>Diversisporales</taxon>
        <taxon>Gigasporaceae</taxon>
        <taxon>Racocetra</taxon>
    </lineage>
</organism>
<accession>A0ACA9N9I8</accession>
<evidence type="ECO:0000313" key="2">
    <source>
        <dbReference type="Proteomes" id="UP000789920"/>
    </source>
</evidence>
<sequence>MYVKKDLTNKYHKEANYSNTNTEELNNIDIGELDETSHNKLKIVDRKNFEVELKRINSNIIESEIKDTIERYRALSIKYLDKKFVKFNIIQADSNINKLISFSTMILFQTILPILHKETLPNIEEIATPKLFTSKA</sequence>